<gene>
    <name evidence="2" type="ORF">CY34DRAFT_18719</name>
</gene>
<dbReference type="Proteomes" id="UP000054485">
    <property type="component" value="Unassembled WGS sequence"/>
</dbReference>
<accession>A0A0D0ALX2</accession>
<reference evidence="3" key="2">
    <citation type="submission" date="2015-01" db="EMBL/GenBank/DDBJ databases">
        <title>Evolutionary Origins and Diversification of the Mycorrhizal Mutualists.</title>
        <authorList>
            <consortium name="DOE Joint Genome Institute"/>
            <consortium name="Mycorrhizal Genomics Consortium"/>
            <person name="Kohler A."/>
            <person name="Kuo A."/>
            <person name="Nagy L.G."/>
            <person name="Floudas D."/>
            <person name="Copeland A."/>
            <person name="Barry K.W."/>
            <person name="Cichocki N."/>
            <person name="Veneault-Fourrey C."/>
            <person name="LaButti K."/>
            <person name="Lindquist E.A."/>
            <person name="Lipzen A."/>
            <person name="Lundell T."/>
            <person name="Morin E."/>
            <person name="Murat C."/>
            <person name="Riley R."/>
            <person name="Ohm R."/>
            <person name="Sun H."/>
            <person name="Tunlid A."/>
            <person name="Henrissat B."/>
            <person name="Grigoriev I.V."/>
            <person name="Hibbett D.S."/>
            <person name="Martin F."/>
        </authorList>
    </citation>
    <scope>NUCLEOTIDE SEQUENCE [LARGE SCALE GENOMIC DNA]</scope>
    <source>
        <strain evidence="3">UH-Slu-Lm8-n1</strain>
    </source>
</reference>
<dbReference type="AlphaFoldDB" id="A0A0D0ALX2"/>
<proteinExistence type="predicted"/>
<dbReference type="OrthoDB" id="2678404at2759"/>
<sequence length="153" mass="17065">MRRHESEIRAEALRIQGNAAISFFDGVQNCDPPPPQRRRRSFAPPWGSRLRALLARLPQLFSGSQPNADEPTELQQRPGPSTSSRPRPPVVEVPALDDKKALYVARRPETASEIAQRIKNPKWWVRIVLFICCVSPSTNDGPVADGTQHPPST</sequence>
<reference evidence="2 3" key="1">
    <citation type="submission" date="2014-04" db="EMBL/GenBank/DDBJ databases">
        <authorList>
            <consortium name="DOE Joint Genome Institute"/>
            <person name="Kuo A."/>
            <person name="Ruytinx J."/>
            <person name="Rineau F."/>
            <person name="Colpaert J."/>
            <person name="Kohler A."/>
            <person name="Nagy L.G."/>
            <person name="Floudas D."/>
            <person name="Copeland A."/>
            <person name="Barry K.W."/>
            <person name="Cichocki N."/>
            <person name="Veneault-Fourrey C."/>
            <person name="LaButti K."/>
            <person name="Lindquist E.A."/>
            <person name="Lipzen A."/>
            <person name="Lundell T."/>
            <person name="Morin E."/>
            <person name="Murat C."/>
            <person name="Sun H."/>
            <person name="Tunlid A."/>
            <person name="Henrissat B."/>
            <person name="Grigoriev I.V."/>
            <person name="Hibbett D.S."/>
            <person name="Martin F."/>
            <person name="Nordberg H.P."/>
            <person name="Cantor M.N."/>
            <person name="Hua S.X."/>
        </authorList>
    </citation>
    <scope>NUCLEOTIDE SEQUENCE [LARGE SCALE GENOMIC DNA]</scope>
    <source>
        <strain evidence="2 3">UH-Slu-Lm8-n1</strain>
    </source>
</reference>
<evidence type="ECO:0000313" key="2">
    <source>
        <dbReference type="EMBL" id="KIK32913.1"/>
    </source>
</evidence>
<keyword evidence="3" id="KW-1185">Reference proteome</keyword>
<dbReference type="InParanoid" id="A0A0D0ALX2"/>
<name>A0A0D0ALX2_9AGAM</name>
<dbReference type="EMBL" id="KN836078">
    <property type="protein sequence ID" value="KIK32913.1"/>
    <property type="molecule type" value="Genomic_DNA"/>
</dbReference>
<dbReference type="HOGENOM" id="CLU_144335_0_0_1"/>
<evidence type="ECO:0000256" key="1">
    <source>
        <dbReference type="SAM" id="MobiDB-lite"/>
    </source>
</evidence>
<organism evidence="2 3">
    <name type="scientific">Suillus luteus UH-Slu-Lm8-n1</name>
    <dbReference type="NCBI Taxonomy" id="930992"/>
    <lineage>
        <taxon>Eukaryota</taxon>
        <taxon>Fungi</taxon>
        <taxon>Dikarya</taxon>
        <taxon>Basidiomycota</taxon>
        <taxon>Agaricomycotina</taxon>
        <taxon>Agaricomycetes</taxon>
        <taxon>Agaricomycetidae</taxon>
        <taxon>Boletales</taxon>
        <taxon>Suillineae</taxon>
        <taxon>Suillaceae</taxon>
        <taxon>Suillus</taxon>
    </lineage>
</organism>
<feature type="region of interest" description="Disordered" evidence="1">
    <location>
        <begin position="60"/>
        <end position="93"/>
    </location>
</feature>
<protein>
    <submittedName>
        <fullName evidence="2">Unplaced genomic scaffold CY34scaffold_947, whole genome shotgun sequence</fullName>
    </submittedName>
</protein>
<evidence type="ECO:0000313" key="3">
    <source>
        <dbReference type="Proteomes" id="UP000054485"/>
    </source>
</evidence>